<evidence type="ECO:0000256" key="1">
    <source>
        <dbReference type="SAM" id="Phobius"/>
    </source>
</evidence>
<proteinExistence type="predicted"/>
<evidence type="ECO:0000313" key="2">
    <source>
        <dbReference type="EMBL" id="MFD1599671.1"/>
    </source>
</evidence>
<organism evidence="2 3">
    <name type="scientific">Halobellus rarus</name>
    <dbReference type="NCBI Taxonomy" id="1126237"/>
    <lineage>
        <taxon>Archaea</taxon>
        <taxon>Methanobacteriati</taxon>
        <taxon>Methanobacteriota</taxon>
        <taxon>Stenosarchaea group</taxon>
        <taxon>Halobacteria</taxon>
        <taxon>Halobacteriales</taxon>
        <taxon>Haloferacaceae</taxon>
        <taxon>Halobellus</taxon>
    </lineage>
</organism>
<dbReference type="RefSeq" id="WP_256420700.1">
    <property type="nucleotide sequence ID" value="NZ_JANHDI010000004.1"/>
</dbReference>
<accession>A0ABD6CNG8</accession>
<name>A0ABD6CNG8_9EURY</name>
<gene>
    <name evidence="2" type="ORF">ACFSBX_11970</name>
</gene>
<keyword evidence="1" id="KW-0812">Transmembrane</keyword>
<feature type="transmembrane region" description="Helical" evidence="1">
    <location>
        <begin position="37"/>
        <end position="57"/>
    </location>
</feature>
<dbReference type="EMBL" id="JBHUDK010000010">
    <property type="protein sequence ID" value="MFD1599671.1"/>
    <property type="molecule type" value="Genomic_DNA"/>
</dbReference>
<dbReference type="AlphaFoldDB" id="A0ABD6CNG8"/>
<reference evidence="2 3" key="1">
    <citation type="journal article" date="2019" name="Int. J. Syst. Evol. Microbiol.">
        <title>The Global Catalogue of Microorganisms (GCM) 10K type strain sequencing project: providing services to taxonomists for standard genome sequencing and annotation.</title>
        <authorList>
            <consortium name="The Broad Institute Genomics Platform"/>
            <consortium name="The Broad Institute Genome Sequencing Center for Infectious Disease"/>
            <person name="Wu L."/>
            <person name="Ma J."/>
        </authorList>
    </citation>
    <scope>NUCLEOTIDE SEQUENCE [LARGE SCALE GENOMIC DNA]</scope>
    <source>
        <strain evidence="2 3">CGMCC 1.12121</strain>
    </source>
</reference>
<keyword evidence="1" id="KW-1133">Transmembrane helix</keyword>
<evidence type="ECO:0000313" key="3">
    <source>
        <dbReference type="Proteomes" id="UP001597085"/>
    </source>
</evidence>
<keyword evidence="3" id="KW-1185">Reference proteome</keyword>
<sequence length="76" mass="8718">MTEPVILLLVGVTLVQLLFGVVMYFDAKRLDLQDPEQYWLGVVVPTIGFVVILYYFSERKNLPKQSKSDSQDEPAR</sequence>
<comment type="caution">
    <text evidence="2">The sequence shown here is derived from an EMBL/GenBank/DDBJ whole genome shotgun (WGS) entry which is preliminary data.</text>
</comment>
<keyword evidence="1" id="KW-0472">Membrane</keyword>
<feature type="transmembrane region" description="Helical" evidence="1">
    <location>
        <begin position="5"/>
        <end position="25"/>
    </location>
</feature>
<dbReference type="Proteomes" id="UP001597085">
    <property type="component" value="Unassembled WGS sequence"/>
</dbReference>
<protein>
    <submittedName>
        <fullName evidence="2">Uncharacterized protein</fullName>
    </submittedName>
</protein>